<dbReference type="RefSeq" id="WP_378965949.1">
    <property type="nucleotide sequence ID" value="NZ_JBHTBJ010000005.1"/>
</dbReference>
<dbReference type="EMBL" id="JBHTBJ010000005">
    <property type="protein sequence ID" value="MFC7274243.1"/>
    <property type="molecule type" value="Genomic_DNA"/>
</dbReference>
<accession>A0ABW2HQ89</accession>
<keyword evidence="3" id="KW-1185">Reference proteome</keyword>
<sequence length="544" mass="56621">MITLIGGEMAGFAEDRPPAGGALLGHLAAHLAGQLPAGTTVLVAGPHEPALVGELAAHASVTCLVRSETAAIELDRRGVDVLCGTLAKLPEPGRWDVVVALDGLGRLCSAEGPQLDWVECLQVVKRALRPGGTLLLAVENELGLHRLVDPATATSAQTDDAWRPLGEFDDTKPGTPTRLAARLAAEGLAVDWLGAAWPEPGRPTMIATPNALRDGPVDALAALTARAAAAAYANRSVLSDPRRLSAAAVRAGLGPELAASWLVAAHLAPRPSAVLTLPPVLLGHGPALIDGPAPASGPANDSSGPADNSSGPPNNSPAPAPGGRILELSPGPDGVWVRRLLRGPDGEGRSALDGPLPRGRLVEELLIGACLRHDLPVLRRLLAGWIAALPGVTADNVVVSGDTFSTLDPGVPASADPLRELARTLLTGGYAHPWPAATDLRALTAILHGAAGLTGDVPDGPDGADPPQPDSRREHEEQLRALNRRLADAASRAQWYERELAKRAEELRKARVQISAFSGSFGYRFAKLGYGVARKARNRLRKRT</sequence>
<feature type="compositionally biased region" description="Low complexity" evidence="1">
    <location>
        <begin position="299"/>
        <end position="313"/>
    </location>
</feature>
<evidence type="ECO:0008006" key="4">
    <source>
        <dbReference type="Google" id="ProtNLM"/>
    </source>
</evidence>
<proteinExistence type="predicted"/>
<gene>
    <name evidence="2" type="ORF">ACFQS1_09650</name>
</gene>
<evidence type="ECO:0000313" key="3">
    <source>
        <dbReference type="Proteomes" id="UP001596548"/>
    </source>
</evidence>
<organism evidence="2 3">
    <name type="scientific">Paractinoplanes rhizophilus</name>
    <dbReference type="NCBI Taxonomy" id="1416877"/>
    <lineage>
        <taxon>Bacteria</taxon>
        <taxon>Bacillati</taxon>
        <taxon>Actinomycetota</taxon>
        <taxon>Actinomycetes</taxon>
        <taxon>Micromonosporales</taxon>
        <taxon>Micromonosporaceae</taxon>
        <taxon>Paractinoplanes</taxon>
    </lineage>
</organism>
<comment type="caution">
    <text evidence="2">The sequence shown here is derived from an EMBL/GenBank/DDBJ whole genome shotgun (WGS) entry which is preliminary data.</text>
</comment>
<feature type="region of interest" description="Disordered" evidence="1">
    <location>
        <begin position="453"/>
        <end position="474"/>
    </location>
</feature>
<name>A0ABW2HQ89_9ACTN</name>
<evidence type="ECO:0000313" key="2">
    <source>
        <dbReference type="EMBL" id="MFC7274243.1"/>
    </source>
</evidence>
<reference evidence="3" key="1">
    <citation type="journal article" date="2019" name="Int. J. Syst. Evol. Microbiol.">
        <title>The Global Catalogue of Microorganisms (GCM) 10K type strain sequencing project: providing services to taxonomists for standard genome sequencing and annotation.</title>
        <authorList>
            <consortium name="The Broad Institute Genomics Platform"/>
            <consortium name="The Broad Institute Genome Sequencing Center for Infectious Disease"/>
            <person name="Wu L."/>
            <person name="Ma J."/>
        </authorList>
    </citation>
    <scope>NUCLEOTIDE SEQUENCE [LARGE SCALE GENOMIC DNA]</scope>
    <source>
        <strain evidence="3">XZYJT-10</strain>
    </source>
</reference>
<evidence type="ECO:0000256" key="1">
    <source>
        <dbReference type="SAM" id="MobiDB-lite"/>
    </source>
</evidence>
<protein>
    <recommendedName>
        <fullName evidence="4">Class I SAM-dependent methyltransferase</fullName>
    </recommendedName>
</protein>
<dbReference type="SUPFAM" id="SSF53335">
    <property type="entry name" value="S-adenosyl-L-methionine-dependent methyltransferases"/>
    <property type="match status" value="1"/>
</dbReference>
<feature type="region of interest" description="Disordered" evidence="1">
    <location>
        <begin position="291"/>
        <end position="327"/>
    </location>
</feature>
<dbReference type="Gene3D" id="3.40.50.150">
    <property type="entry name" value="Vaccinia Virus protein VP39"/>
    <property type="match status" value="1"/>
</dbReference>
<dbReference type="Proteomes" id="UP001596548">
    <property type="component" value="Unassembled WGS sequence"/>
</dbReference>
<dbReference type="InterPro" id="IPR029063">
    <property type="entry name" value="SAM-dependent_MTases_sf"/>
</dbReference>